<dbReference type="OrthoDB" id="9803916at2"/>
<protein>
    <submittedName>
        <fullName evidence="4">Metallo-beta-lactamase family protein</fullName>
    </submittedName>
</protein>
<dbReference type="InterPro" id="IPR050698">
    <property type="entry name" value="MBL"/>
</dbReference>
<dbReference type="PANTHER" id="PTHR11203:SF37">
    <property type="entry name" value="INTEGRATOR COMPLEX SUBUNIT 11"/>
    <property type="match status" value="1"/>
</dbReference>
<reference evidence="4 5" key="1">
    <citation type="submission" date="2016-10" db="EMBL/GenBank/DDBJ databases">
        <authorList>
            <person name="de Groot N.N."/>
        </authorList>
    </citation>
    <scope>NUCLEOTIDE SEQUENCE [LARGE SCALE GENOMIC DNA]</scope>
    <source>
        <strain evidence="4 5">JCM 18415</strain>
    </source>
</reference>
<dbReference type="STRING" id="1002526.SAMN05216578_10413"/>
<dbReference type="SMART" id="SM00849">
    <property type="entry name" value="Lactamase_B"/>
    <property type="match status" value="1"/>
</dbReference>
<dbReference type="InterPro" id="IPR036866">
    <property type="entry name" value="RibonucZ/Hydroxyglut_hydro"/>
</dbReference>
<dbReference type="Proteomes" id="UP000242815">
    <property type="component" value="Unassembled WGS sequence"/>
</dbReference>
<dbReference type="Gene3D" id="3.40.50.10890">
    <property type="match status" value="1"/>
</dbReference>
<dbReference type="Pfam" id="PF07521">
    <property type="entry name" value="RMMBL"/>
    <property type="match status" value="1"/>
</dbReference>
<evidence type="ECO:0000256" key="1">
    <source>
        <dbReference type="ARBA" id="ARBA00022801"/>
    </source>
</evidence>
<dbReference type="SUPFAM" id="SSF56281">
    <property type="entry name" value="Metallo-hydrolase/oxidoreductase"/>
    <property type="match status" value="1"/>
</dbReference>
<dbReference type="InterPro" id="IPR001279">
    <property type="entry name" value="Metallo-B-lactamas"/>
</dbReference>
<dbReference type="GO" id="GO:0016787">
    <property type="term" value="F:hydrolase activity"/>
    <property type="evidence" value="ECO:0007669"/>
    <property type="project" value="UniProtKB-KW"/>
</dbReference>
<dbReference type="AlphaFoldDB" id="A0A1I6BGF4"/>
<organism evidence="4 5">
    <name type="scientific">Halopseudomonas formosensis</name>
    <dbReference type="NCBI Taxonomy" id="1002526"/>
    <lineage>
        <taxon>Bacteria</taxon>
        <taxon>Pseudomonadati</taxon>
        <taxon>Pseudomonadota</taxon>
        <taxon>Gammaproteobacteria</taxon>
        <taxon>Pseudomonadales</taxon>
        <taxon>Pseudomonadaceae</taxon>
        <taxon>Halopseudomonas</taxon>
    </lineage>
</organism>
<dbReference type="InterPro" id="IPR011108">
    <property type="entry name" value="RMMBL"/>
</dbReference>
<proteinExistence type="predicted"/>
<name>A0A1I6BGF4_9GAMM</name>
<dbReference type="InterPro" id="IPR022712">
    <property type="entry name" value="Beta_Casp"/>
</dbReference>
<dbReference type="RefSeq" id="WP_090538449.1">
    <property type="nucleotide sequence ID" value="NZ_FOYD01000004.1"/>
</dbReference>
<evidence type="ECO:0000313" key="4">
    <source>
        <dbReference type="EMBL" id="SFQ79994.1"/>
    </source>
</evidence>
<keyword evidence="1" id="KW-0378">Hydrolase</keyword>
<feature type="domain" description="Metallo-beta-lactamase" evidence="2">
    <location>
        <begin position="14"/>
        <end position="243"/>
    </location>
</feature>
<sequence>MLTLTCLGGAGTVTGSKHLLTHDDTRIMIDCGLFQGLKNLRELNWRRLPINPHSVDAVVLTHAHLDHCGYLPRLLLDGFEGEIYASRATRDVAELILLDSAWLQEKDAEFANRKGFTKHKPALPLYRVVDAERTMRQFRTVAWHKEIELPGNARMLMRRAGHILGAATLQIDIAGKRIVFSGDLGRYRDPVMHDPEPVTEADYIVVESTYGNRRHDAADPQEALAQVIERTVSRGGTVVIPAFAVGRAQSLIYQLWRLKQAGRLKNVPIYLDSPMATSATELLCRHNVDHKLTADECAAACGAVNYIRDVEESKALSANRYPKVIISASGMATGGRVLHHIAAFGGDHRNTLLFSGFQAAGTRGRKLLEGAREVKIYGHWMPVNAEVTELPMLSAHADSDELMRWLSGFQRPPRRVFIVHGEPEASEALRERIIRELGWDATVPLQDQVLELY</sequence>
<evidence type="ECO:0000259" key="3">
    <source>
        <dbReference type="SMART" id="SM01027"/>
    </source>
</evidence>
<gene>
    <name evidence="4" type="ORF">SAMN05216578_10413</name>
</gene>
<evidence type="ECO:0000259" key="2">
    <source>
        <dbReference type="SMART" id="SM00849"/>
    </source>
</evidence>
<dbReference type="EMBL" id="FOYD01000004">
    <property type="protein sequence ID" value="SFQ79994.1"/>
    <property type="molecule type" value="Genomic_DNA"/>
</dbReference>
<feature type="domain" description="Beta-Casp" evidence="3">
    <location>
        <begin position="248"/>
        <end position="367"/>
    </location>
</feature>
<dbReference type="CDD" id="cd16295">
    <property type="entry name" value="TTHA0252-CPSF-like_MBL-fold"/>
    <property type="match status" value="1"/>
</dbReference>
<accession>A0A1I6BGF4</accession>
<dbReference type="Gene3D" id="3.60.15.10">
    <property type="entry name" value="Ribonuclease Z/Hydroxyacylglutathione hydrolase-like"/>
    <property type="match status" value="1"/>
</dbReference>
<dbReference type="GO" id="GO:0004521">
    <property type="term" value="F:RNA endonuclease activity"/>
    <property type="evidence" value="ECO:0007669"/>
    <property type="project" value="TreeGrafter"/>
</dbReference>
<dbReference type="SMART" id="SM01027">
    <property type="entry name" value="Beta-Casp"/>
    <property type="match status" value="1"/>
</dbReference>
<dbReference type="Pfam" id="PF10996">
    <property type="entry name" value="Beta-Casp"/>
    <property type="match status" value="1"/>
</dbReference>
<dbReference type="PANTHER" id="PTHR11203">
    <property type="entry name" value="CLEAVAGE AND POLYADENYLATION SPECIFICITY FACTOR FAMILY MEMBER"/>
    <property type="match status" value="1"/>
</dbReference>
<evidence type="ECO:0000313" key="5">
    <source>
        <dbReference type="Proteomes" id="UP000242815"/>
    </source>
</evidence>
<dbReference type="Pfam" id="PF00753">
    <property type="entry name" value="Lactamase_B"/>
    <property type="match status" value="1"/>
</dbReference>